<evidence type="ECO:0000256" key="2">
    <source>
        <dbReference type="ARBA" id="ARBA00004418"/>
    </source>
</evidence>
<dbReference type="AlphaFoldDB" id="A0AAU7U8R1"/>
<gene>
    <name evidence="7" type="ORF">ABOD76_13440</name>
</gene>
<sequence length="290" mass="30724">MSAHRSYGFTLPELLVGMVLIGIIMTAILTLNVGTGRSTASLQSRTSLLAETQNAQNYMVSRLQTAVYVFRKGDTVSLSSTNGPTTRNPRTSTSNWLVGTDPILAFIVPPKDQNVAAGSCTSDVTTAAKCYYFYAYYPVLRSVVVSGTSGSNDPGADPANNNAWVLMEFRGRYVPSAISGKAYSEVTTDIPATGVEGRVLLDYLRPVPLTVPPTPTQMLFDQSDTPTTPPTTEGPGTVSVTVNLAAEQASRGGGTVRVPPDPTNSNSAGSGTRYSVTVYPRNIGTPQLDN</sequence>
<accession>A0AAU7U8R1</accession>
<evidence type="ECO:0000313" key="7">
    <source>
        <dbReference type="EMBL" id="XBV84444.1"/>
    </source>
</evidence>
<keyword evidence="6" id="KW-1133">Transmembrane helix</keyword>
<proteinExistence type="predicted"/>
<dbReference type="SUPFAM" id="SSF54523">
    <property type="entry name" value="Pili subunits"/>
    <property type="match status" value="1"/>
</dbReference>
<evidence type="ECO:0000256" key="3">
    <source>
        <dbReference type="ARBA" id="ARBA00022764"/>
    </source>
</evidence>
<feature type="region of interest" description="Disordered" evidence="5">
    <location>
        <begin position="214"/>
        <end position="290"/>
    </location>
</feature>
<dbReference type="Pfam" id="PF07963">
    <property type="entry name" value="N_methyl"/>
    <property type="match status" value="1"/>
</dbReference>
<dbReference type="RefSeq" id="WP_350242481.1">
    <property type="nucleotide sequence ID" value="NZ_CP158299.1"/>
</dbReference>
<dbReference type="KEGG" id="dsc:ABOD76_13440"/>
<dbReference type="InterPro" id="IPR045584">
    <property type="entry name" value="Pilin-like"/>
</dbReference>
<feature type="compositionally biased region" description="Polar residues" evidence="5">
    <location>
        <begin position="263"/>
        <end position="275"/>
    </location>
</feature>
<feature type="compositionally biased region" description="Low complexity" evidence="5">
    <location>
        <begin position="230"/>
        <end position="242"/>
    </location>
</feature>
<dbReference type="EMBL" id="CP158299">
    <property type="protein sequence ID" value="XBV84444.1"/>
    <property type="molecule type" value="Genomic_DNA"/>
</dbReference>
<reference evidence="7" key="1">
    <citation type="submission" date="2024-06" db="EMBL/GenBank/DDBJ databases">
        <title>Draft Genome Sequence of Deinococcus sonorensis Type Strain KR-87, a Biofilm Producing Representative of the Genus Deinococcus.</title>
        <authorList>
            <person name="Boren L.S."/>
            <person name="Grosso R.A."/>
            <person name="Hugenberg-Cox A.N."/>
            <person name="Hill J.T.E."/>
            <person name="Albert C.M."/>
            <person name="Tuohy J.M."/>
        </authorList>
    </citation>
    <scope>NUCLEOTIDE SEQUENCE</scope>
    <source>
        <strain evidence="7">KR-87</strain>
    </source>
</reference>
<keyword evidence="3" id="KW-0574">Periplasm</keyword>
<keyword evidence="6" id="KW-0812">Transmembrane</keyword>
<evidence type="ECO:0000256" key="6">
    <source>
        <dbReference type="SAM" id="Phobius"/>
    </source>
</evidence>
<dbReference type="InterPro" id="IPR012902">
    <property type="entry name" value="N_methyl_site"/>
</dbReference>
<evidence type="ECO:0000256" key="5">
    <source>
        <dbReference type="SAM" id="MobiDB-lite"/>
    </source>
</evidence>
<evidence type="ECO:0000256" key="4">
    <source>
        <dbReference type="ARBA" id="ARBA00023237"/>
    </source>
</evidence>
<comment type="subcellular location">
    <subcellularLocation>
        <location evidence="1">Cell outer membrane</location>
        <topology evidence="1">Single-pass membrane protein</topology>
    </subcellularLocation>
    <subcellularLocation>
        <location evidence="2">Periplasm</location>
    </subcellularLocation>
</comment>
<protein>
    <submittedName>
        <fullName evidence="7">Type II secretion system protein</fullName>
    </submittedName>
</protein>
<feature type="transmembrane region" description="Helical" evidence="6">
    <location>
        <begin position="14"/>
        <end position="35"/>
    </location>
</feature>
<evidence type="ECO:0000256" key="1">
    <source>
        <dbReference type="ARBA" id="ARBA00004203"/>
    </source>
</evidence>
<keyword evidence="4" id="KW-0998">Cell outer membrane</keyword>
<name>A0AAU7U8R1_9DEIO</name>
<keyword evidence="6" id="KW-0472">Membrane</keyword>
<dbReference type="GO" id="GO:0009279">
    <property type="term" value="C:cell outer membrane"/>
    <property type="evidence" value="ECO:0007669"/>
    <property type="project" value="UniProtKB-SubCell"/>
</dbReference>
<organism evidence="7">
    <name type="scientific">Deinococcus sonorensis KR-87</name>
    <dbReference type="NCBI Taxonomy" id="694439"/>
    <lineage>
        <taxon>Bacteria</taxon>
        <taxon>Thermotogati</taxon>
        <taxon>Deinococcota</taxon>
        <taxon>Deinococci</taxon>
        <taxon>Deinococcales</taxon>
        <taxon>Deinococcaceae</taxon>
        <taxon>Deinococcus</taxon>
    </lineage>
</organism>
<dbReference type="NCBIfam" id="TIGR02532">
    <property type="entry name" value="IV_pilin_GFxxxE"/>
    <property type="match status" value="1"/>
</dbReference>
<dbReference type="GO" id="GO:0042597">
    <property type="term" value="C:periplasmic space"/>
    <property type="evidence" value="ECO:0007669"/>
    <property type="project" value="UniProtKB-SubCell"/>
</dbReference>